<dbReference type="RefSeq" id="WP_163472462.1">
    <property type="nucleotide sequence ID" value="NZ_JAAGWZ010000001.1"/>
</dbReference>
<protein>
    <submittedName>
        <fullName evidence="8">UvrD-helicase domain-containing protein</fullName>
    </submittedName>
</protein>
<evidence type="ECO:0000259" key="7">
    <source>
        <dbReference type="PROSITE" id="PS51198"/>
    </source>
</evidence>
<feature type="binding site" evidence="5">
    <location>
        <begin position="265"/>
        <end position="272"/>
    </location>
    <ligand>
        <name>ATP</name>
        <dbReference type="ChEBI" id="CHEBI:30616"/>
    </ligand>
</feature>
<dbReference type="AlphaFoldDB" id="A0A7C9TPU6"/>
<dbReference type="InterPro" id="IPR011528">
    <property type="entry name" value="NERD"/>
</dbReference>
<dbReference type="GO" id="GO:0005524">
    <property type="term" value="F:ATP binding"/>
    <property type="evidence" value="ECO:0007669"/>
    <property type="project" value="UniProtKB-UniRule"/>
</dbReference>
<gene>
    <name evidence="8" type="ORF">G3T37_05765</name>
</gene>
<evidence type="ECO:0000256" key="1">
    <source>
        <dbReference type="ARBA" id="ARBA00022741"/>
    </source>
</evidence>
<dbReference type="EMBL" id="JAAGWZ010000001">
    <property type="protein sequence ID" value="NEM90858.1"/>
    <property type="molecule type" value="Genomic_DNA"/>
</dbReference>
<dbReference type="InterPro" id="IPR027785">
    <property type="entry name" value="UvrD-like_helicase_C"/>
</dbReference>
<keyword evidence="4 5" id="KW-0067">ATP-binding</keyword>
<keyword evidence="9" id="KW-1185">Reference proteome</keyword>
<dbReference type="PROSITE" id="PS50965">
    <property type="entry name" value="NERD"/>
    <property type="match status" value="1"/>
</dbReference>
<name>A0A7C9TPU6_9MICO</name>
<evidence type="ECO:0000256" key="2">
    <source>
        <dbReference type="ARBA" id="ARBA00022801"/>
    </source>
</evidence>
<dbReference type="SUPFAM" id="SSF52540">
    <property type="entry name" value="P-loop containing nucleoside triphosphate hydrolases"/>
    <property type="match status" value="1"/>
</dbReference>
<accession>A0A7C9TPU6</accession>
<dbReference type="GO" id="GO:0003677">
    <property type="term" value="F:DNA binding"/>
    <property type="evidence" value="ECO:0007669"/>
    <property type="project" value="UniProtKB-KW"/>
</dbReference>
<keyword evidence="2 5" id="KW-0378">Hydrolase</keyword>
<dbReference type="PROSITE" id="PS51198">
    <property type="entry name" value="UVRD_HELICASE_ATP_BIND"/>
    <property type="match status" value="1"/>
</dbReference>
<dbReference type="InterPro" id="IPR027417">
    <property type="entry name" value="P-loop_NTPase"/>
</dbReference>
<comment type="caution">
    <text evidence="8">The sequence shown here is derived from an EMBL/GenBank/DDBJ whole genome shotgun (WGS) entry which is preliminary data.</text>
</comment>
<keyword evidence="1 5" id="KW-0547">Nucleotide-binding</keyword>
<reference evidence="8 9" key="1">
    <citation type="journal article" date="2014" name="Int. J. Syst. Evol. Microbiol.">
        <title>Description of Galbitalea soli gen. nov., sp. nov., and Frondihabitans sucicola sp. nov.</title>
        <authorList>
            <person name="Kim S.J."/>
            <person name="Lim J.M."/>
            <person name="Ahn J.H."/>
            <person name="Weon H.Y."/>
            <person name="Hamada M."/>
            <person name="Suzuki K."/>
            <person name="Ahn T.Y."/>
            <person name="Kwon S.W."/>
        </authorList>
    </citation>
    <scope>NUCLEOTIDE SEQUENCE [LARGE SCALE GENOMIC DNA]</scope>
    <source>
        <strain evidence="8 9">NBRC 108727</strain>
    </source>
</reference>
<feature type="domain" description="NERD" evidence="6">
    <location>
        <begin position="38"/>
        <end position="151"/>
    </location>
</feature>
<evidence type="ECO:0000313" key="8">
    <source>
        <dbReference type="EMBL" id="NEM90858.1"/>
    </source>
</evidence>
<dbReference type="PANTHER" id="PTHR11070">
    <property type="entry name" value="UVRD / RECB / PCRA DNA HELICASE FAMILY MEMBER"/>
    <property type="match status" value="1"/>
</dbReference>
<organism evidence="8 9">
    <name type="scientific">Galbitalea soli</name>
    <dbReference type="NCBI Taxonomy" id="1268042"/>
    <lineage>
        <taxon>Bacteria</taxon>
        <taxon>Bacillati</taxon>
        <taxon>Actinomycetota</taxon>
        <taxon>Actinomycetes</taxon>
        <taxon>Micrococcales</taxon>
        <taxon>Microbacteriaceae</taxon>
        <taxon>Galbitalea</taxon>
    </lineage>
</organism>
<dbReference type="Proteomes" id="UP000479756">
    <property type="component" value="Unassembled WGS sequence"/>
</dbReference>
<evidence type="ECO:0000256" key="5">
    <source>
        <dbReference type="PROSITE-ProRule" id="PRU00560"/>
    </source>
</evidence>
<dbReference type="Pfam" id="PF00580">
    <property type="entry name" value="UvrD-helicase"/>
    <property type="match status" value="1"/>
</dbReference>
<dbReference type="GO" id="GO:0016787">
    <property type="term" value="F:hydrolase activity"/>
    <property type="evidence" value="ECO:0007669"/>
    <property type="project" value="UniProtKB-UniRule"/>
</dbReference>
<dbReference type="InterPro" id="IPR000212">
    <property type="entry name" value="DNA_helicase_UvrD/REP"/>
</dbReference>
<sequence>MGSAGQSASTEGRRLIALSREHDRLAAEARTAAERWMIASRTERHVAGSLAPLAAAGYTFLHDRAWPGSRSRAQIDHVLIGPGGVFILDTKAWAEVTIAGGRVFRGQLDVTDDFDGLADVAYGTEAVLAELGLAPGEVHVVIVLAGRDLRPTPIGTVTVVGERNAAAFIHAHGFRLTEAQIDTVVRATMDHFPVVAECSQSVDASVREPVLAAAEPEPLFEVEDITEILLAGLRAEPIEAWMAFLHPSQARLVRREFNGPSRIRGAAGTGKTVVGLHRAAYLARARPGRVLVTSYVKTLPTVLSALMARMAPEVGRRVEFAGVHAFANRLLKTRGIAVNLKPNEADLLFKAVWREFGIGGTLEQTDPDPDYWRDELSKVIKGRGLSTFEQYANLARTGRRRALGIDQRRAVWRMFTAYEKGLRARGIHDFDDQILLAEASLRATPCTDYSAVIIDEAQDLSCAMVRMLHLLVGDAPDGLTLIGDGQQSIYPGGFTLAEAGINIAGRGVVMSTNYRNTREIVEFAAHVIEGDQFTDIEGAIQTIDGIQEVPRTGPGPRTARFSSPRAHDAALGSVVRGLDGRWGDIGVLCATNWQVRDVKAALISSGIAVMDLAEYAGLPTNVVKVGTIKRAKGLEFRHVLVARVDPRLVGTEPGDDEALAIRRRELYVGMTRARDTLWVGVCP</sequence>
<proteinExistence type="predicted"/>
<dbReference type="Pfam" id="PF08378">
    <property type="entry name" value="NERD"/>
    <property type="match status" value="1"/>
</dbReference>
<dbReference type="PANTHER" id="PTHR11070:SF45">
    <property type="entry name" value="DNA 3'-5' HELICASE"/>
    <property type="match status" value="1"/>
</dbReference>
<dbReference type="GO" id="GO:0000725">
    <property type="term" value="P:recombinational repair"/>
    <property type="evidence" value="ECO:0007669"/>
    <property type="project" value="TreeGrafter"/>
</dbReference>
<evidence type="ECO:0000259" key="6">
    <source>
        <dbReference type="PROSITE" id="PS50965"/>
    </source>
</evidence>
<dbReference type="Gene3D" id="3.40.50.300">
    <property type="entry name" value="P-loop containing nucleotide triphosphate hydrolases"/>
    <property type="match status" value="2"/>
</dbReference>
<dbReference type="GO" id="GO:0043138">
    <property type="term" value="F:3'-5' DNA helicase activity"/>
    <property type="evidence" value="ECO:0007669"/>
    <property type="project" value="UniProtKB-EC"/>
</dbReference>
<evidence type="ECO:0000313" key="9">
    <source>
        <dbReference type="Proteomes" id="UP000479756"/>
    </source>
</evidence>
<evidence type="ECO:0000256" key="3">
    <source>
        <dbReference type="ARBA" id="ARBA00022806"/>
    </source>
</evidence>
<evidence type="ECO:0000256" key="4">
    <source>
        <dbReference type="ARBA" id="ARBA00022840"/>
    </source>
</evidence>
<dbReference type="Pfam" id="PF13538">
    <property type="entry name" value="UvrD_C_2"/>
    <property type="match status" value="1"/>
</dbReference>
<dbReference type="Gene3D" id="1.10.10.160">
    <property type="match status" value="1"/>
</dbReference>
<dbReference type="InterPro" id="IPR014016">
    <property type="entry name" value="UvrD-like_ATP-bd"/>
</dbReference>
<dbReference type="InterPro" id="IPR013986">
    <property type="entry name" value="DExx_box_DNA_helicase_dom_sf"/>
</dbReference>
<keyword evidence="3 5" id="KW-0347">Helicase</keyword>
<feature type="domain" description="UvrD-like helicase ATP-binding" evidence="7">
    <location>
        <begin position="244"/>
        <end position="517"/>
    </location>
</feature>